<evidence type="ECO:0000313" key="2">
    <source>
        <dbReference type="EMBL" id="KAK1723228.1"/>
    </source>
</evidence>
<evidence type="ECO:0000256" key="1">
    <source>
        <dbReference type="SAM" id="MobiDB-lite"/>
    </source>
</evidence>
<evidence type="ECO:0000313" key="3">
    <source>
        <dbReference type="Proteomes" id="UP001244207"/>
    </source>
</evidence>
<keyword evidence="3" id="KW-1185">Reference proteome</keyword>
<feature type="compositionally biased region" description="Polar residues" evidence="1">
    <location>
        <begin position="43"/>
        <end position="69"/>
    </location>
</feature>
<accession>A0AAD8UHF0</accession>
<gene>
    <name evidence="2" type="ORF">BDZ83DRAFT_395369</name>
</gene>
<dbReference type="GeneID" id="85386714"/>
<protein>
    <submittedName>
        <fullName evidence="2">Uncharacterized protein</fullName>
    </submittedName>
</protein>
<organism evidence="2 3">
    <name type="scientific">Glomerella acutata</name>
    <name type="common">Colletotrichum acutatum</name>
    <dbReference type="NCBI Taxonomy" id="27357"/>
    <lineage>
        <taxon>Eukaryota</taxon>
        <taxon>Fungi</taxon>
        <taxon>Dikarya</taxon>
        <taxon>Ascomycota</taxon>
        <taxon>Pezizomycotina</taxon>
        <taxon>Sordariomycetes</taxon>
        <taxon>Hypocreomycetidae</taxon>
        <taxon>Glomerellales</taxon>
        <taxon>Glomerellaceae</taxon>
        <taxon>Colletotrichum</taxon>
        <taxon>Colletotrichum acutatum species complex</taxon>
    </lineage>
</organism>
<dbReference type="Proteomes" id="UP001244207">
    <property type="component" value="Unassembled WGS sequence"/>
</dbReference>
<dbReference type="RefSeq" id="XP_060363283.1">
    <property type="nucleotide sequence ID" value="XM_060502815.1"/>
</dbReference>
<feature type="region of interest" description="Disordered" evidence="1">
    <location>
        <begin position="1"/>
        <end position="76"/>
    </location>
</feature>
<sequence length="76" mass="7970">MSVSMSQWHKDECTRDLQGSQPSHNGIDIDPCTPVGGSKRGSDAQSSAALDSISLPTAQLKASVSSPSQEPKRGTE</sequence>
<proteinExistence type="predicted"/>
<comment type="caution">
    <text evidence="2">The sequence shown here is derived from an EMBL/GenBank/DDBJ whole genome shotgun (WGS) entry which is preliminary data.</text>
</comment>
<dbReference type="EMBL" id="JAHMHS010000068">
    <property type="protein sequence ID" value="KAK1723228.1"/>
    <property type="molecule type" value="Genomic_DNA"/>
</dbReference>
<reference evidence="2" key="1">
    <citation type="submission" date="2021-12" db="EMBL/GenBank/DDBJ databases">
        <title>Comparative genomics, transcriptomics and evolutionary studies reveal genomic signatures of adaptation to plant cell wall in hemibiotrophic fungi.</title>
        <authorList>
            <consortium name="DOE Joint Genome Institute"/>
            <person name="Baroncelli R."/>
            <person name="Diaz J.F."/>
            <person name="Benocci T."/>
            <person name="Peng M."/>
            <person name="Battaglia E."/>
            <person name="Haridas S."/>
            <person name="Andreopoulos W."/>
            <person name="Labutti K."/>
            <person name="Pangilinan J."/>
            <person name="Floch G.L."/>
            <person name="Makela M.R."/>
            <person name="Henrissat B."/>
            <person name="Grigoriev I.V."/>
            <person name="Crouch J.A."/>
            <person name="De Vries R.P."/>
            <person name="Sukno S.A."/>
            <person name="Thon M.R."/>
        </authorList>
    </citation>
    <scope>NUCLEOTIDE SEQUENCE</scope>
    <source>
        <strain evidence="2">CBS 112980</strain>
    </source>
</reference>
<dbReference type="AlphaFoldDB" id="A0AAD8UHF0"/>
<name>A0AAD8UHF0_GLOAC</name>